<comment type="caution">
    <text evidence="3">The sequence shown here is derived from an EMBL/GenBank/DDBJ whole genome shotgun (WGS) entry which is preliminary data.</text>
</comment>
<proteinExistence type="predicted"/>
<protein>
    <submittedName>
        <fullName evidence="3">Uncharacterized protein</fullName>
    </submittedName>
</protein>
<feature type="compositionally biased region" description="Low complexity" evidence="1">
    <location>
        <begin position="142"/>
        <end position="162"/>
    </location>
</feature>
<feature type="region of interest" description="Disordered" evidence="1">
    <location>
        <begin position="20"/>
        <end position="83"/>
    </location>
</feature>
<organism evidence="3 4">
    <name type="scientific">Hortaea werneckii</name>
    <name type="common">Black yeast</name>
    <name type="synonym">Cladosporium werneckii</name>
    <dbReference type="NCBI Taxonomy" id="91943"/>
    <lineage>
        <taxon>Eukaryota</taxon>
        <taxon>Fungi</taxon>
        <taxon>Dikarya</taxon>
        <taxon>Ascomycota</taxon>
        <taxon>Pezizomycotina</taxon>
        <taxon>Dothideomycetes</taxon>
        <taxon>Dothideomycetidae</taxon>
        <taxon>Mycosphaerellales</taxon>
        <taxon>Teratosphaeriaceae</taxon>
        <taxon>Hortaea</taxon>
    </lineage>
</organism>
<feature type="compositionally biased region" description="Polar residues" evidence="1">
    <location>
        <begin position="268"/>
        <end position="285"/>
    </location>
</feature>
<feature type="compositionally biased region" description="Low complexity" evidence="1">
    <location>
        <begin position="20"/>
        <end position="76"/>
    </location>
</feature>
<keyword evidence="2" id="KW-1133">Transmembrane helix</keyword>
<dbReference type="AlphaFoldDB" id="A0A3M7J4M0"/>
<name>A0A3M7J4M0_HORWE</name>
<dbReference type="EMBL" id="QWIT01000062">
    <property type="protein sequence ID" value="RMZ32715.1"/>
    <property type="molecule type" value="Genomic_DNA"/>
</dbReference>
<feature type="compositionally biased region" description="Gly residues" evidence="1">
    <location>
        <begin position="391"/>
        <end position="401"/>
    </location>
</feature>
<feature type="compositionally biased region" description="Low complexity" evidence="1">
    <location>
        <begin position="237"/>
        <end position="246"/>
    </location>
</feature>
<feature type="region of interest" description="Disordered" evidence="1">
    <location>
        <begin position="209"/>
        <end position="578"/>
    </location>
</feature>
<dbReference type="Proteomes" id="UP000281677">
    <property type="component" value="Unassembled WGS sequence"/>
</dbReference>
<dbReference type="VEuPathDB" id="FungiDB:BTJ68_04654"/>
<feature type="compositionally biased region" description="Basic and acidic residues" evidence="1">
    <location>
        <begin position="540"/>
        <end position="555"/>
    </location>
</feature>
<gene>
    <name evidence="3" type="ORF">D0859_03157</name>
</gene>
<keyword evidence="2" id="KW-0472">Membrane</keyword>
<reference evidence="3 4" key="1">
    <citation type="journal article" date="2018" name="BMC Genomics">
        <title>Genomic evidence for intraspecific hybridization in a clonal and extremely halotolerant yeast.</title>
        <authorList>
            <person name="Gostincar C."/>
            <person name="Stajich J.E."/>
            <person name="Zupancic J."/>
            <person name="Zalar P."/>
            <person name="Gunde-Cimerman N."/>
        </authorList>
    </citation>
    <scope>NUCLEOTIDE SEQUENCE [LARGE SCALE GENOMIC DNA]</scope>
    <source>
        <strain evidence="3 4">EXF-120</strain>
    </source>
</reference>
<sequence length="578" mass="58442">MADSPAVTSSAPVSSIDAAVSSSIASELSSAAASISSEATEPDAATTTTVDSASPTSDDTTTAAQTSQAPDTTTTAEASDPDTVVTSRITASAPDPTTEVVTSVVTEGTTRGNGVVQTGATTITLTKSFSASTTDVVYAPRTRSSATSGTATTSQPAALSNAGGDGNGNGSGGGGGLSTGGTTALAVVLPVAFVAALVGLGIFLWRKRRQRTEAQEQRRKEVEDYGYNPNQDPSMPPAAGAGAAAPEMTQDSSSGYRGWGAAAAGSNRKASTTLSGGHTQGQLSESGNSYGHSPGSPGYPGGSDGHSGDALVNQRETIGSADDLGALGAAPVASSNPGIKRGPSNASSAYSNGARSDGSDEPMPSMPSGGIGQAYDYNPTNSYGYSQHGPYGDGTYGGGQDNGMPVVRDVSARRNTRIQQGGGYGQGTSKRPMQWSELPVPTRDGPWHDGLDNTTTGPRPLHFPNPFLAESPSRRSSSGSHNCPHQAPPSASRPRIKWDLATKTWIPAYEDTSVGVSDGGGLSRNTSHASSDSRKRKRGGHDDNHGTPHEAKKDDGEGDGDGGDGGKGGDSINLSKNF</sequence>
<feature type="region of interest" description="Disordered" evidence="1">
    <location>
        <begin position="142"/>
        <end position="175"/>
    </location>
</feature>
<evidence type="ECO:0000256" key="2">
    <source>
        <dbReference type="SAM" id="Phobius"/>
    </source>
</evidence>
<feature type="compositionally biased region" description="Low complexity" evidence="1">
    <location>
        <begin position="321"/>
        <end position="330"/>
    </location>
</feature>
<feature type="transmembrane region" description="Helical" evidence="2">
    <location>
        <begin position="184"/>
        <end position="205"/>
    </location>
</feature>
<feature type="compositionally biased region" description="Polar residues" evidence="1">
    <location>
        <begin position="344"/>
        <end position="354"/>
    </location>
</feature>
<accession>A0A3M7J4M0</accession>
<feature type="compositionally biased region" description="Basic and acidic residues" evidence="1">
    <location>
        <begin position="211"/>
        <end position="223"/>
    </location>
</feature>
<feature type="compositionally biased region" description="Gly residues" evidence="1">
    <location>
        <begin position="163"/>
        <end position="175"/>
    </location>
</feature>
<evidence type="ECO:0000313" key="3">
    <source>
        <dbReference type="EMBL" id="RMZ32715.1"/>
    </source>
</evidence>
<evidence type="ECO:0000256" key="1">
    <source>
        <dbReference type="SAM" id="MobiDB-lite"/>
    </source>
</evidence>
<keyword evidence="2" id="KW-0812">Transmembrane</keyword>
<evidence type="ECO:0000313" key="4">
    <source>
        <dbReference type="Proteomes" id="UP000281677"/>
    </source>
</evidence>
<feature type="compositionally biased region" description="Low complexity" evidence="1">
    <location>
        <begin position="286"/>
        <end position="296"/>
    </location>
</feature>
<dbReference type="OrthoDB" id="5411678at2759"/>